<protein>
    <submittedName>
        <fullName evidence="1">ComEC/Rec2 family competence protein</fullName>
    </submittedName>
</protein>
<gene>
    <name evidence="1" type="ORF">ACG00Y_12465</name>
</gene>
<dbReference type="RefSeq" id="WP_394479218.1">
    <property type="nucleotide sequence ID" value="NZ_JBIGHV010000004.1"/>
</dbReference>
<proteinExistence type="predicted"/>
<dbReference type="Proteomes" id="UP001606210">
    <property type="component" value="Unassembled WGS sequence"/>
</dbReference>
<accession>A0ABW7F5Z5</accession>
<name>A0ABW7F5Z5_9BURK</name>
<reference evidence="1 2" key="1">
    <citation type="submission" date="2024-08" db="EMBL/GenBank/DDBJ databases">
        <authorList>
            <person name="Lu H."/>
        </authorList>
    </citation>
    <scope>NUCLEOTIDE SEQUENCE [LARGE SCALE GENOMIC DNA]</scope>
    <source>
        <strain evidence="1 2">LYH14W</strain>
    </source>
</reference>
<organism evidence="1 2">
    <name type="scientific">Pelomonas parva</name>
    <dbReference type="NCBI Taxonomy" id="3299032"/>
    <lineage>
        <taxon>Bacteria</taxon>
        <taxon>Pseudomonadati</taxon>
        <taxon>Pseudomonadota</taxon>
        <taxon>Betaproteobacteria</taxon>
        <taxon>Burkholderiales</taxon>
        <taxon>Sphaerotilaceae</taxon>
        <taxon>Roseateles</taxon>
    </lineage>
</organism>
<dbReference type="EMBL" id="JBIGHV010000004">
    <property type="protein sequence ID" value="MFG6430733.1"/>
    <property type="molecule type" value="Genomic_DNA"/>
</dbReference>
<evidence type="ECO:0000313" key="1">
    <source>
        <dbReference type="EMBL" id="MFG6430733.1"/>
    </source>
</evidence>
<dbReference type="InterPro" id="IPR052159">
    <property type="entry name" value="Competence_DNA_uptake"/>
</dbReference>
<keyword evidence="2" id="KW-1185">Reference proteome</keyword>
<dbReference type="SUPFAM" id="SSF56281">
    <property type="entry name" value="Metallo-hydrolase/oxidoreductase"/>
    <property type="match status" value="2"/>
</dbReference>
<dbReference type="PANTHER" id="PTHR30619:SF1">
    <property type="entry name" value="RECOMBINATION PROTEIN 2"/>
    <property type="match status" value="1"/>
</dbReference>
<evidence type="ECO:0000313" key="2">
    <source>
        <dbReference type="Proteomes" id="UP001606210"/>
    </source>
</evidence>
<dbReference type="PANTHER" id="PTHR30619">
    <property type="entry name" value="DNA INTERNALIZATION/COMPETENCE PROTEIN COMEC/REC2"/>
    <property type="match status" value="1"/>
</dbReference>
<comment type="caution">
    <text evidence="1">The sequence shown here is derived from an EMBL/GenBank/DDBJ whole genome shotgun (WGS) entry which is preliminary data.</text>
</comment>
<dbReference type="Gene3D" id="3.60.15.10">
    <property type="entry name" value="Ribonuclease Z/Hydroxyacylglutathione hydrolase-like"/>
    <property type="match status" value="1"/>
</dbReference>
<sequence length="395" mass="42750">MAGACSRAHAEVGQPLAPWTPGGLDIHHIATGRGNATLAILPDGASLLIDAGAMLSELDVTVAPRPSAERRAGEWIARYVQRHVKATGRDGLDSLLVTHLHPDHLGDVRASSPPSTRGPYRLSGVTDVADALRVGRLVDRGYPSYDDPAIGIEQADFFRNYRAFVESWVARGGRAERFVVGSATQLGTGVRNIAANGRVWTGQGEDARALFPPLASLPPGDRPTENMCSAGVRISSGPFSYFTGGDLTNEGADGELPWRDVLTAAARACGPVDVATADHHGLYDGLNPAVVRALRPQAWVVQAWHVSHPSPQQLDHMLNERFYPGRREVYATHLMRENLLVNRRLALKMRSHEGHVVVRVAPGGESFRVIVTDNGDESDRVRAVSDVFRSRSLRS</sequence>
<dbReference type="InterPro" id="IPR036866">
    <property type="entry name" value="RibonucZ/Hydroxyglut_hydro"/>
</dbReference>